<protein>
    <submittedName>
        <fullName evidence="1">Uncharacterized protein</fullName>
    </submittedName>
</protein>
<evidence type="ECO:0000313" key="2">
    <source>
        <dbReference type="Proteomes" id="UP001183246"/>
    </source>
</evidence>
<dbReference type="EMBL" id="JAVREL010000007">
    <property type="protein sequence ID" value="MDT0343953.1"/>
    <property type="molecule type" value="Genomic_DNA"/>
</dbReference>
<evidence type="ECO:0000313" key="1">
    <source>
        <dbReference type="EMBL" id="MDT0343953.1"/>
    </source>
</evidence>
<comment type="caution">
    <text evidence="1">The sequence shown here is derived from an EMBL/GenBank/DDBJ whole genome shotgun (WGS) entry which is preliminary data.</text>
</comment>
<keyword evidence="2" id="KW-1185">Reference proteome</keyword>
<dbReference type="Proteomes" id="UP001183246">
    <property type="component" value="Unassembled WGS sequence"/>
</dbReference>
<accession>A0ABU2MQR0</accession>
<reference evidence="2" key="1">
    <citation type="submission" date="2023-07" db="EMBL/GenBank/DDBJ databases">
        <title>30 novel species of actinomycetes from the DSMZ collection.</title>
        <authorList>
            <person name="Nouioui I."/>
        </authorList>
    </citation>
    <scope>NUCLEOTIDE SEQUENCE [LARGE SCALE GENOMIC DNA]</scope>
    <source>
        <strain evidence="2">DSM 44938</strain>
    </source>
</reference>
<proteinExistence type="predicted"/>
<dbReference type="RefSeq" id="WP_311705073.1">
    <property type="nucleotide sequence ID" value="NZ_JAVREL010000007.1"/>
</dbReference>
<sequence length="106" mass="11642">MAAYGGDIIRFANEGLDSIQSQTRSQQEQYTEIWNNVHTQLFSLIEQGQVDASIGQVLNERDEQFRRESTGFDDGVTAQNTAMRDVQVIGNEGGAAMVRAAMGSGR</sequence>
<name>A0ABU2MQR0_9ACTN</name>
<organism evidence="1 2">
    <name type="scientific">Streptomyces litchfieldiae</name>
    <dbReference type="NCBI Taxonomy" id="3075543"/>
    <lineage>
        <taxon>Bacteria</taxon>
        <taxon>Bacillati</taxon>
        <taxon>Actinomycetota</taxon>
        <taxon>Actinomycetes</taxon>
        <taxon>Kitasatosporales</taxon>
        <taxon>Streptomycetaceae</taxon>
        <taxon>Streptomyces</taxon>
    </lineage>
</organism>
<gene>
    <name evidence="1" type="ORF">RM590_15200</name>
</gene>